<dbReference type="Proteomes" id="UP001283361">
    <property type="component" value="Unassembled WGS sequence"/>
</dbReference>
<accession>A0AAE0ZVP2</accession>
<keyword evidence="2" id="KW-1185">Reference proteome</keyword>
<dbReference type="EMBL" id="JAWDGP010003238">
    <property type="protein sequence ID" value="KAK3776212.1"/>
    <property type="molecule type" value="Genomic_DNA"/>
</dbReference>
<evidence type="ECO:0000313" key="1">
    <source>
        <dbReference type="EMBL" id="KAK3776212.1"/>
    </source>
</evidence>
<name>A0AAE0ZVP2_9GAST</name>
<gene>
    <name evidence="1" type="ORF">RRG08_009651</name>
</gene>
<reference evidence="1" key="1">
    <citation type="journal article" date="2023" name="G3 (Bethesda)">
        <title>A reference genome for the long-term kleptoplast-retaining sea slug Elysia crispata morphotype clarki.</title>
        <authorList>
            <person name="Eastman K.E."/>
            <person name="Pendleton A.L."/>
            <person name="Shaikh M.A."/>
            <person name="Suttiyut T."/>
            <person name="Ogas R."/>
            <person name="Tomko P."/>
            <person name="Gavelis G."/>
            <person name="Widhalm J.R."/>
            <person name="Wisecaver J.H."/>
        </authorList>
    </citation>
    <scope>NUCLEOTIDE SEQUENCE</scope>
    <source>
        <strain evidence="1">ECLA1</strain>
    </source>
</reference>
<comment type="caution">
    <text evidence="1">The sequence shown here is derived from an EMBL/GenBank/DDBJ whole genome shotgun (WGS) entry which is preliminary data.</text>
</comment>
<sequence>MLKDDVGPRLRVEISFNLVKSKKIKKEFFSVKAVCGTDKSISFWTQVKLKSETIQDQWQCFFSLAPSFEDQSSWILFIKNEDHKNRFEQLTRVSPFGHQDKLKRGKKGQSVMVKERG</sequence>
<dbReference type="AlphaFoldDB" id="A0AAE0ZVP2"/>
<protein>
    <submittedName>
        <fullName evidence="1">Uncharacterized protein</fullName>
    </submittedName>
</protein>
<evidence type="ECO:0000313" key="2">
    <source>
        <dbReference type="Proteomes" id="UP001283361"/>
    </source>
</evidence>
<proteinExistence type="predicted"/>
<organism evidence="1 2">
    <name type="scientific">Elysia crispata</name>
    <name type="common">lettuce slug</name>
    <dbReference type="NCBI Taxonomy" id="231223"/>
    <lineage>
        <taxon>Eukaryota</taxon>
        <taxon>Metazoa</taxon>
        <taxon>Spiralia</taxon>
        <taxon>Lophotrochozoa</taxon>
        <taxon>Mollusca</taxon>
        <taxon>Gastropoda</taxon>
        <taxon>Heterobranchia</taxon>
        <taxon>Euthyneura</taxon>
        <taxon>Panpulmonata</taxon>
        <taxon>Sacoglossa</taxon>
        <taxon>Placobranchoidea</taxon>
        <taxon>Plakobranchidae</taxon>
        <taxon>Elysia</taxon>
    </lineage>
</organism>